<dbReference type="InterPro" id="IPR002586">
    <property type="entry name" value="CobQ/CobB/MinD/ParA_Nub-bd_dom"/>
</dbReference>
<dbReference type="InterPro" id="IPR027417">
    <property type="entry name" value="P-loop_NTPase"/>
</dbReference>
<dbReference type="InterPro" id="IPR050625">
    <property type="entry name" value="ParA/MinD_ATPase"/>
</dbReference>
<dbReference type="GeneID" id="83155421"/>
<dbReference type="PANTHER" id="PTHR43384:SF6">
    <property type="entry name" value="SEPTUM SITE-DETERMINING PROTEIN MIND HOMOLOG, CHLOROPLASTIC"/>
    <property type="match status" value="1"/>
</dbReference>
<dbReference type="BioCyc" id="RCHA213810:RUM_RS02950-MONOMER"/>
<dbReference type="KEGG" id="rch:RUM_06120"/>
<keyword evidence="1 3" id="KW-0547">Nucleotide-binding</keyword>
<gene>
    <name evidence="5" type="ordered locus">RUM_06120</name>
</gene>
<dbReference type="GO" id="GO:0051782">
    <property type="term" value="P:negative regulation of cell division"/>
    <property type="evidence" value="ECO:0007669"/>
    <property type="project" value="TreeGrafter"/>
</dbReference>
<protein>
    <submittedName>
        <fullName evidence="5">Septum formation inhibitor-activating ATPase</fullName>
    </submittedName>
</protein>
<organism evidence="5 6">
    <name type="scientific">Ruminococcus champanellensis (strain DSM 18848 / JCM 17042 / KCTC 15320 / 18P13)</name>
    <dbReference type="NCBI Taxonomy" id="213810"/>
    <lineage>
        <taxon>Bacteria</taxon>
        <taxon>Bacillati</taxon>
        <taxon>Bacillota</taxon>
        <taxon>Clostridia</taxon>
        <taxon>Eubacteriales</taxon>
        <taxon>Oscillospiraceae</taxon>
        <taxon>Ruminococcus</taxon>
    </lineage>
</organism>
<dbReference type="EMBL" id="FP929052">
    <property type="protein sequence ID" value="CBL16829.1"/>
    <property type="molecule type" value="Genomic_DNA"/>
</dbReference>
<evidence type="ECO:0000256" key="1">
    <source>
        <dbReference type="ARBA" id="ARBA00022741"/>
    </source>
</evidence>
<evidence type="ECO:0000259" key="4">
    <source>
        <dbReference type="Pfam" id="PF01656"/>
    </source>
</evidence>
<evidence type="ECO:0000256" key="3">
    <source>
        <dbReference type="PIRSR" id="PIRSR003092-1"/>
    </source>
</evidence>
<dbReference type="PANTHER" id="PTHR43384">
    <property type="entry name" value="SEPTUM SITE-DETERMINING PROTEIN MIND HOMOLOG, CHLOROPLASTIC-RELATED"/>
    <property type="match status" value="1"/>
</dbReference>
<proteinExistence type="predicted"/>
<evidence type="ECO:0000313" key="5">
    <source>
        <dbReference type="EMBL" id="CBL16829.1"/>
    </source>
</evidence>
<reference evidence="5" key="2">
    <citation type="submission" date="2010-03" db="EMBL/GenBank/DDBJ databases">
        <authorList>
            <person name="Pajon A."/>
        </authorList>
    </citation>
    <scope>NUCLEOTIDE SEQUENCE</scope>
    <source>
        <strain evidence="5">Type strain: 18P13</strain>
    </source>
</reference>
<dbReference type="PIRSF" id="PIRSF003092">
    <property type="entry name" value="MinD"/>
    <property type="match status" value="1"/>
</dbReference>
<sequence length="246" mass="26676">MSKVIAVTSGKGGTGKSSICSGLGYTLAKQGSRTLIIELDFGLRCIDIIFGMQGKIKYDLGDVLHNRVKPLDAVTQVPMASNLNILCAPKDPFASATVEQIVDICKQIRKYFDYIIIDTGAGINSHVFDIVEQANTILVVTTPDPICVRDAQMMSDEFYNRGNKRQRLIINKVNKRAIGSELVKSLDEIIDTIGVQLIGVIPEDYELVIATGKGQPIPSTAPSLAAFDAIAKRLKGENAPLTVKIK</sequence>
<dbReference type="GO" id="GO:0016887">
    <property type="term" value="F:ATP hydrolysis activity"/>
    <property type="evidence" value="ECO:0007669"/>
    <property type="project" value="TreeGrafter"/>
</dbReference>
<feature type="domain" description="CobQ/CobB/MinD/ParA nucleotide binding" evidence="4">
    <location>
        <begin position="5"/>
        <end position="217"/>
    </location>
</feature>
<dbReference type="GO" id="GO:0009898">
    <property type="term" value="C:cytoplasmic side of plasma membrane"/>
    <property type="evidence" value="ECO:0007669"/>
    <property type="project" value="TreeGrafter"/>
</dbReference>
<dbReference type="PATRIC" id="fig|213810.4.peg.518"/>
<dbReference type="InterPro" id="IPR025501">
    <property type="entry name" value="MinD_FleN"/>
</dbReference>
<dbReference type="STRING" id="213810.RUM_06120"/>
<dbReference type="Gene3D" id="3.40.50.300">
    <property type="entry name" value="P-loop containing nucleotide triphosphate hydrolases"/>
    <property type="match status" value="1"/>
</dbReference>
<dbReference type="RefSeq" id="WP_015557736.1">
    <property type="nucleotide sequence ID" value="NC_021039.1"/>
</dbReference>
<keyword evidence="6" id="KW-1185">Reference proteome</keyword>
<evidence type="ECO:0000313" key="6">
    <source>
        <dbReference type="Proteomes" id="UP000007054"/>
    </source>
</evidence>
<dbReference type="HOGENOM" id="CLU_037612_0_1_9"/>
<dbReference type="AlphaFoldDB" id="D4LB34"/>
<dbReference type="SUPFAM" id="SSF52540">
    <property type="entry name" value="P-loop containing nucleoside triphosphate hydrolases"/>
    <property type="match status" value="1"/>
</dbReference>
<reference evidence="5" key="1">
    <citation type="submission" date="2010-03" db="EMBL/GenBank/DDBJ databases">
        <title>The genome sequence of Ruminococcus sp. 18P13.</title>
        <authorList>
            <consortium name="metaHIT consortium -- http://www.metahit.eu/"/>
            <person name="Pajon A."/>
            <person name="Turner K."/>
            <person name="Parkhill J."/>
            <person name="Bernalier A."/>
        </authorList>
    </citation>
    <scope>NUCLEOTIDE SEQUENCE [LARGE SCALE GENOMIC DNA]</scope>
    <source>
        <strain evidence="5">Type strain: 18P13</strain>
    </source>
</reference>
<dbReference type="Proteomes" id="UP000007054">
    <property type="component" value="Chromosome"/>
</dbReference>
<name>D4LB34_RUMC1</name>
<keyword evidence="2 3" id="KW-0067">ATP-binding</keyword>
<dbReference type="OrthoDB" id="9773088at2"/>
<dbReference type="GO" id="GO:0005524">
    <property type="term" value="F:ATP binding"/>
    <property type="evidence" value="ECO:0007669"/>
    <property type="project" value="UniProtKB-KW"/>
</dbReference>
<accession>D4LB34</accession>
<feature type="binding site" evidence="3">
    <location>
        <begin position="11"/>
        <end position="18"/>
    </location>
    <ligand>
        <name>ATP</name>
        <dbReference type="ChEBI" id="CHEBI:30616"/>
    </ligand>
</feature>
<dbReference type="Pfam" id="PF01656">
    <property type="entry name" value="CbiA"/>
    <property type="match status" value="1"/>
</dbReference>
<dbReference type="GO" id="GO:0005829">
    <property type="term" value="C:cytosol"/>
    <property type="evidence" value="ECO:0007669"/>
    <property type="project" value="TreeGrafter"/>
</dbReference>
<evidence type="ECO:0000256" key="2">
    <source>
        <dbReference type="ARBA" id="ARBA00022840"/>
    </source>
</evidence>